<dbReference type="InterPro" id="IPR020094">
    <property type="entry name" value="TruA/RsuA/RluB/E/F_N"/>
</dbReference>
<evidence type="ECO:0000256" key="4">
    <source>
        <dbReference type="HAMAP-Rule" id="MF_00171"/>
    </source>
</evidence>
<keyword evidence="3 4" id="KW-0413">Isomerase</keyword>
<dbReference type="PANTHER" id="PTHR11142:SF0">
    <property type="entry name" value="TRNA PSEUDOURIDINE SYNTHASE-LIKE 1"/>
    <property type="match status" value="1"/>
</dbReference>
<dbReference type="EMBL" id="DXEL01000043">
    <property type="protein sequence ID" value="HIX74529.1"/>
    <property type="molecule type" value="Genomic_DNA"/>
</dbReference>
<evidence type="ECO:0000313" key="10">
    <source>
        <dbReference type="Proteomes" id="UP000886740"/>
    </source>
</evidence>
<evidence type="ECO:0000256" key="6">
    <source>
        <dbReference type="PIRSR" id="PIRSR001430-2"/>
    </source>
</evidence>
<evidence type="ECO:0000256" key="5">
    <source>
        <dbReference type="PIRSR" id="PIRSR001430-1"/>
    </source>
</evidence>
<evidence type="ECO:0000256" key="2">
    <source>
        <dbReference type="ARBA" id="ARBA00022694"/>
    </source>
</evidence>
<dbReference type="GO" id="GO:0160147">
    <property type="term" value="F:tRNA pseudouridine(38-40) synthase activity"/>
    <property type="evidence" value="ECO:0007669"/>
    <property type="project" value="UniProtKB-EC"/>
</dbReference>
<dbReference type="HAMAP" id="MF_00171">
    <property type="entry name" value="TruA"/>
    <property type="match status" value="1"/>
</dbReference>
<sequence>MNRYFIYLSYNGKQYNGWQTQPNGVTVQQTIEEALATLLREPVPIVGAGRTDAGVHARLMVAHFDREEPIADLKFLAEKLNRVLPKDIAIHRIVGVTPEAHARFDATSRTYKYYLATRKDPFLYDLAYRYPGHLDFEAMNAACPILFEYRDFTSFSKLHTDVKTNNCRIQQAHWEKEGDMWVFTITADRFLRNMVRAIVGTLLEIGRGRMTTDGLRRVIEAKDRCKAGVSVPGHALYLVDITYPDQLFLDHQQQKID</sequence>
<comment type="catalytic activity">
    <reaction evidence="4 7">
        <text>uridine(38/39/40) in tRNA = pseudouridine(38/39/40) in tRNA</text>
        <dbReference type="Rhea" id="RHEA:22376"/>
        <dbReference type="Rhea" id="RHEA-COMP:10085"/>
        <dbReference type="Rhea" id="RHEA-COMP:10087"/>
        <dbReference type="ChEBI" id="CHEBI:65314"/>
        <dbReference type="ChEBI" id="CHEBI:65315"/>
        <dbReference type="EC" id="5.4.99.12"/>
    </reaction>
</comment>
<dbReference type="GO" id="GO:0031119">
    <property type="term" value="P:tRNA pseudouridine synthesis"/>
    <property type="evidence" value="ECO:0007669"/>
    <property type="project" value="UniProtKB-UniRule"/>
</dbReference>
<name>A0A9D1X7V9_9BACT</name>
<dbReference type="Pfam" id="PF01416">
    <property type="entry name" value="PseudoU_synth_1"/>
    <property type="match status" value="2"/>
</dbReference>
<keyword evidence="2 4" id="KW-0819">tRNA processing</keyword>
<evidence type="ECO:0000313" key="9">
    <source>
        <dbReference type="EMBL" id="HIX74529.1"/>
    </source>
</evidence>
<evidence type="ECO:0000256" key="7">
    <source>
        <dbReference type="RuleBase" id="RU003792"/>
    </source>
</evidence>
<dbReference type="Proteomes" id="UP000886740">
    <property type="component" value="Unassembled WGS sequence"/>
</dbReference>
<dbReference type="InterPro" id="IPR020095">
    <property type="entry name" value="PsdUridine_synth_TruA_C"/>
</dbReference>
<evidence type="ECO:0000256" key="1">
    <source>
        <dbReference type="ARBA" id="ARBA00009375"/>
    </source>
</evidence>
<dbReference type="FunFam" id="3.30.70.580:FF:000001">
    <property type="entry name" value="tRNA pseudouridine synthase A"/>
    <property type="match status" value="1"/>
</dbReference>
<dbReference type="CDD" id="cd02570">
    <property type="entry name" value="PseudoU_synth_EcTruA"/>
    <property type="match status" value="1"/>
</dbReference>
<feature type="domain" description="Pseudouridine synthase I TruA alpha/beta" evidence="8">
    <location>
        <begin position="9"/>
        <end position="105"/>
    </location>
</feature>
<comment type="caution">
    <text evidence="9">The sequence shown here is derived from an EMBL/GenBank/DDBJ whole genome shotgun (WGS) entry which is preliminary data.</text>
</comment>
<feature type="domain" description="Pseudouridine synthase I TruA alpha/beta" evidence="8">
    <location>
        <begin position="150"/>
        <end position="244"/>
    </location>
</feature>
<dbReference type="PIRSF" id="PIRSF001430">
    <property type="entry name" value="tRNA_psdUrid_synth"/>
    <property type="match status" value="1"/>
</dbReference>
<dbReference type="PANTHER" id="PTHR11142">
    <property type="entry name" value="PSEUDOURIDYLATE SYNTHASE"/>
    <property type="match status" value="1"/>
</dbReference>
<gene>
    <name evidence="4 9" type="primary">truA</name>
    <name evidence="9" type="ORF">H9977_05805</name>
</gene>
<reference evidence="9" key="1">
    <citation type="journal article" date="2021" name="PeerJ">
        <title>Extensive microbial diversity within the chicken gut microbiome revealed by metagenomics and culture.</title>
        <authorList>
            <person name="Gilroy R."/>
            <person name="Ravi A."/>
            <person name="Getino M."/>
            <person name="Pursley I."/>
            <person name="Horton D.L."/>
            <person name="Alikhan N.F."/>
            <person name="Baker D."/>
            <person name="Gharbi K."/>
            <person name="Hall N."/>
            <person name="Watson M."/>
            <person name="Adriaenssens E.M."/>
            <person name="Foster-Nyarko E."/>
            <person name="Jarju S."/>
            <person name="Secka A."/>
            <person name="Antonio M."/>
            <person name="Oren A."/>
            <person name="Chaudhuri R.R."/>
            <person name="La Ragione R."/>
            <person name="Hildebrand F."/>
            <person name="Pallen M.J."/>
        </authorList>
    </citation>
    <scope>NUCLEOTIDE SEQUENCE</scope>
    <source>
        <strain evidence="9">ChiGjej6B6-14162</strain>
    </source>
</reference>
<dbReference type="InterPro" id="IPR020103">
    <property type="entry name" value="PsdUridine_synth_cat_dom_sf"/>
</dbReference>
<accession>A0A9D1X7V9</accession>
<dbReference type="InterPro" id="IPR020097">
    <property type="entry name" value="PsdUridine_synth_TruA_a/b_dom"/>
</dbReference>
<comment type="function">
    <text evidence="4">Formation of pseudouridine at positions 38, 39 and 40 in the anticodon stem and loop of transfer RNAs.</text>
</comment>
<dbReference type="AlphaFoldDB" id="A0A9D1X7V9"/>
<comment type="caution">
    <text evidence="4">Lacks conserved residue(s) required for the propagation of feature annotation.</text>
</comment>
<feature type="active site" description="Nucleophile" evidence="4 5">
    <location>
        <position position="52"/>
    </location>
</feature>
<comment type="similarity">
    <text evidence="1 4 7">Belongs to the tRNA pseudouridine synthase TruA family.</text>
</comment>
<evidence type="ECO:0000259" key="8">
    <source>
        <dbReference type="Pfam" id="PF01416"/>
    </source>
</evidence>
<evidence type="ECO:0000256" key="3">
    <source>
        <dbReference type="ARBA" id="ARBA00023235"/>
    </source>
</evidence>
<dbReference type="GO" id="GO:0003723">
    <property type="term" value="F:RNA binding"/>
    <property type="evidence" value="ECO:0007669"/>
    <property type="project" value="InterPro"/>
</dbReference>
<reference evidence="9" key="2">
    <citation type="submission" date="2021-04" db="EMBL/GenBank/DDBJ databases">
        <authorList>
            <person name="Gilroy R."/>
        </authorList>
    </citation>
    <scope>NUCLEOTIDE SEQUENCE</scope>
    <source>
        <strain evidence="9">ChiGjej6B6-14162</strain>
    </source>
</reference>
<protein>
    <recommendedName>
        <fullName evidence="4">tRNA pseudouridine synthase A</fullName>
        <ecNumber evidence="4">5.4.99.12</ecNumber>
    </recommendedName>
    <alternativeName>
        <fullName evidence="4">tRNA pseudouridine(38-40) synthase</fullName>
    </alternativeName>
    <alternativeName>
        <fullName evidence="4">tRNA pseudouridylate synthase I</fullName>
    </alternativeName>
    <alternativeName>
        <fullName evidence="4">tRNA-uridine isomerase I</fullName>
    </alternativeName>
</protein>
<dbReference type="EC" id="5.4.99.12" evidence="4"/>
<dbReference type="SUPFAM" id="SSF55120">
    <property type="entry name" value="Pseudouridine synthase"/>
    <property type="match status" value="1"/>
</dbReference>
<dbReference type="Gene3D" id="3.30.70.580">
    <property type="entry name" value="Pseudouridine synthase I, catalytic domain, N-terminal subdomain"/>
    <property type="match status" value="1"/>
</dbReference>
<comment type="subunit">
    <text evidence="4">Homodimer.</text>
</comment>
<dbReference type="Gene3D" id="3.30.70.660">
    <property type="entry name" value="Pseudouridine synthase I, catalytic domain, C-terminal subdomain"/>
    <property type="match status" value="1"/>
</dbReference>
<feature type="binding site" evidence="4 6">
    <location>
        <position position="111"/>
    </location>
    <ligand>
        <name>substrate</name>
    </ligand>
</feature>
<dbReference type="InterPro" id="IPR001406">
    <property type="entry name" value="PsdUridine_synth_TruA"/>
</dbReference>
<organism evidence="9 10">
    <name type="scientific">Candidatus Parabacteroides intestinipullorum</name>
    <dbReference type="NCBI Taxonomy" id="2838723"/>
    <lineage>
        <taxon>Bacteria</taxon>
        <taxon>Pseudomonadati</taxon>
        <taxon>Bacteroidota</taxon>
        <taxon>Bacteroidia</taxon>
        <taxon>Bacteroidales</taxon>
        <taxon>Tannerellaceae</taxon>
        <taxon>Parabacteroides</taxon>
    </lineage>
</organism>
<proteinExistence type="inferred from homology"/>
<dbReference type="NCBIfam" id="TIGR00071">
    <property type="entry name" value="hisT_truA"/>
    <property type="match status" value="1"/>
</dbReference>